<organism evidence="8">
    <name type="scientific">marine metagenome</name>
    <dbReference type="NCBI Taxonomy" id="408172"/>
    <lineage>
        <taxon>unclassified sequences</taxon>
        <taxon>metagenomes</taxon>
        <taxon>ecological metagenomes</taxon>
    </lineage>
</organism>
<reference evidence="8" key="1">
    <citation type="submission" date="2018-05" db="EMBL/GenBank/DDBJ databases">
        <authorList>
            <person name="Lanie J.A."/>
            <person name="Ng W.-L."/>
            <person name="Kazmierczak K.M."/>
            <person name="Andrzejewski T.M."/>
            <person name="Davidsen T.M."/>
            <person name="Wayne K.J."/>
            <person name="Tettelin H."/>
            <person name="Glass J.I."/>
            <person name="Rusch D."/>
            <person name="Podicherti R."/>
            <person name="Tsui H.-C.T."/>
            <person name="Winkler M.E."/>
        </authorList>
    </citation>
    <scope>NUCLEOTIDE SEQUENCE</scope>
</reference>
<evidence type="ECO:0000313" key="8">
    <source>
        <dbReference type="EMBL" id="SVB35791.1"/>
    </source>
</evidence>
<evidence type="ECO:0000256" key="5">
    <source>
        <dbReference type="ARBA" id="ARBA00022779"/>
    </source>
</evidence>
<dbReference type="InterPro" id="IPR051469">
    <property type="entry name" value="FliN/MopA/SpaO"/>
</dbReference>
<sequence>MAQTPPTSSTALVAGLGDVKVRVTAILGRTELTFEEAVELAADRLVALQNQRDEPIELCVNGDVVAHGRLVIVDDSYGVQITKMIQAPKKP</sequence>
<dbReference type="InterPro" id="IPR001543">
    <property type="entry name" value="FliN-like_C"/>
</dbReference>
<dbReference type="PRINTS" id="PR00956">
    <property type="entry name" value="FLGMOTORFLIN"/>
</dbReference>
<name>A0A382DDN9_9ZZZZ</name>
<dbReference type="PANTHER" id="PTHR43484:SF1">
    <property type="entry name" value="FLAGELLAR MOTOR SWITCH PROTEIN FLIN"/>
    <property type="match status" value="1"/>
</dbReference>
<dbReference type="GO" id="GO:0005886">
    <property type="term" value="C:plasma membrane"/>
    <property type="evidence" value="ECO:0007669"/>
    <property type="project" value="UniProtKB-SubCell"/>
</dbReference>
<gene>
    <name evidence="8" type="ORF">METZ01_LOCUS188645</name>
</gene>
<evidence type="ECO:0000256" key="3">
    <source>
        <dbReference type="ARBA" id="ARBA00022475"/>
    </source>
</evidence>
<dbReference type="GO" id="GO:0003774">
    <property type="term" value="F:cytoskeletal motor activity"/>
    <property type="evidence" value="ECO:0007669"/>
    <property type="project" value="InterPro"/>
</dbReference>
<dbReference type="Pfam" id="PF01052">
    <property type="entry name" value="FliMN_C"/>
    <property type="match status" value="1"/>
</dbReference>
<feature type="domain" description="Flagellar motor switch protein FliN-like C-terminal" evidence="7">
    <location>
        <begin position="16"/>
        <end position="85"/>
    </location>
</feature>
<evidence type="ECO:0000256" key="4">
    <source>
        <dbReference type="ARBA" id="ARBA00022500"/>
    </source>
</evidence>
<dbReference type="GO" id="GO:0071973">
    <property type="term" value="P:bacterial-type flagellum-dependent cell motility"/>
    <property type="evidence" value="ECO:0007669"/>
    <property type="project" value="InterPro"/>
</dbReference>
<evidence type="ECO:0000256" key="2">
    <source>
        <dbReference type="ARBA" id="ARBA00009226"/>
    </source>
</evidence>
<dbReference type="Gene3D" id="2.30.330.10">
    <property type="entry name" value="SpoA-like"/>
    <property type="match status" value="1"/>
</dbReference>
<keyword evidence="5" id="KW-0283">Flagellar rotation</keyword>
<protein>
    <recommendedName>
        <fullName evidence="7">Flagellar motor switch protein FliN-like C-terminal domain-containing protein</fullName>
    </recommendedName>
</protein>
<comment type="subcellular location">
    <subcellularLocation>
        <location evidence="1">Cell membrane</location>
        <topology evidence="1">Peripheral membrane protein</topology>
        <orientation evidence="1">Cytoplasmic side</orientation>
    </subcellularLocation>
</comment>
<accession>A0A382DDN9</accession>
<dbReference type="InterPro" id="IPR036429">
    <property type="entry name" value="SpoA-like_sf"/>
</dbReference>
<comment type="similarity">
    <text evidence="2">Belongs to the FliN/MopA/SpaO family.</text>
</comment>
<keyword evidence="3" id="KW-1003">Cell membrane</keyword>
<dbReference type="SUPFAM" id="SSF101801">
    <property type="entry name" value="Surface presentation of antigens (SPOA)"/>
    <property type="match status" value="1"/>
</dbReference>
<dbReference type="AlphaFoldDB" id="A0A382DDN9"/>
<evidence type="ECO:0000256" key="1">
    <source>
        <dbReference type="ARBA" id="ARBA00004413"/>
    </source>
</evidence>
<keyword evidence="6" id="KW-0472">Membrane</keyword>
<dbReference type="EMBL" id="UINC01038578">
    <property type="protein sequence ID" value="SVB35791.1"/>
    <property type="molecule type" value="Genomic_DNA"/>
</dbReference>
<proteinExistence type="inferred from homology"/>
<dbReference type="GO" id="GO:0006935">
    <property type="term" value="P:chemotaxis"/>
    <property type="evidence" value="ECO:0007669"/>
    <property type="project" value="UniProtKB-KW"/>
</dbReference>
<keyword evidence="4" id="KW-0145">Chemotaxis</keyword>
<dbReference type="InterPro" id="IPR001172">
    <property type="entry name" value="FliN_T3SS_HrcQb"/>
</dbReference>
<evidence type="ECO:0000259" key="7">
    <source>
        <dbReference type="Pfam" id="PF01052"/>
    </source>
</evidence>
<dbReference type="PANTHER" id="PTHR43484">
    <property type="match status" value="1"/>
</dbReference>
<dbReference type="GO" id="GO:0009425">
    <property type="term" value="C:bacterial-type flagellum basal body"/>
    <property type="evidence" value="ECO:0007669"/>
    <property type="project" value="InterPro"/>
</dbReference>
<evidence type="ECO:0000256" key="6">
    <source>
        <dbReference type="ARBA" id="ARBA00023136"/>
    </source>
</evidence>